<sequence>MQNQTENEALALTVIEPSKGWIPVDLKEIWKYRELLYFLTKREIQVRYKQTVLGGLWAIIQPFFTMVVFTLFFGRLAKIPSDGIPYPIFVYAGLLPWTYFANALSSSGNSLVGSANLISKVYFPRIIIPGSASLAGLLDFFVAMLVLFAMMVYYKFIPGVGILLFPILVGLTFLCAVGVGLWLSALNVQYRDIRYVIPFLIQLWMFVSPVIYPVSMVPKKYQWALALNPMSGVINAFRASLLGHVPIDWFLLGISTGIIVMIFISGMYYFRRMEKTFADVV</sequence>
<feature type="transmembrane region" description="Helical" evidence="9">
    <location>
        <begin position="84"/>
        <end position="105"/>
    </location>
</feature>
<evidence type="ECO:0000256" key="2">
    <source>
        <dbReference type="ARBA" id="ARBA00007783"/>
    </source>
</evidence>
<dbReference type="InterPro" id="IPR047817">
    <property type="entry name" value="ABC2_TM_bact-type"/>
</dbReference>
<comment type="subcellular location">
    <subcellularLocation>
        <location evidence="1">Cell inner membrane</location>
        <topology evidence="1">Multi-pass membrane protein</topology>
    </subcellularLocation>
    <subcellularLocation>
        <location evidence="9">Cell membrane</location>
        <topology evidence="9">Multi-pass membrane protein</topology>
    </subcellularLocation>
</comment>
<reference evidence="11 12" key="1">
    <citation type="submission" date="2020-08" db="EMBL/GenBank/DDBJ databases">
        <title>Bridging the membrane lipid divide: bacteria of the FCB group superphylum have the potential to synthesize archaeal ether lipids.</title>
        <authorList>
            <person name="Villanueva L."/>
            <person name="Von Meijenfeldt F.A.B."/>
            <person name="Westbye A.B."/>
            <person name="Yadav S."/>
            <person name="Hopmans E.C."/>
            <person name="Dutilh B.E."/>
            <person name="Sinninghe Damste J.S."/>
        </authorList>
    </citation>
    <scope>NUCLEOTIDE SEQUENCE [LARGE SCALE GENOMIC DNA]</scope>
    <source>
        <strain evidence="11">NIOZ-UU17</strain>
    </source>
</reference>
<keyword evidence="4 9" id="KW-1003">Cell membrane</keyword>
<evidence type="ECO:0000256" key="9">
    <source>
        <dbReference type="RuleBase" id="RU361157"/>
    </source>
</evidence>
<dbReference type="InterPro" id="IPR013525">
    <property type="entry name" value="ABC2_TM"/>
</dbReference>
<keyword evidence="3 9" id="KW-0813">Transport</keyword>
<gene>
    <name evidence="11" type="ORF">H8D96_00560</name>
</gene>
<comment type="caution">
    <text evidence="11">The sequence shown here is derived from an EMBL/GenBank/DDBJ whole genome shotgun (WGS) entry which is preliminary data.</text>
</comment>
<dbReference type="PROSITE" id="PS51012">
    <property type="entry name" value="ABC_TM2"/>
    <property type="match status" value="1"/>
</dbReference>
<dbReference type="PRINTS" id="PR00164">
    <property type="entry name" value="ABC2TRNSPORT"/>
</dbReference>
<keyword evidence="5" id="KW-0997">Cell inner membrane</keyword>
<dbReference type="AlphaFoldDB" id="A0A8J6TPB9"/>
<feature type="transmembrane region" description="Helical" evidence="9">
    <location>
        <begin position="195"/>
        <end position="215"/>
    </location>
</feature>
<keyword evidence="7 9" id="KW-1133">Transmembrane helix</keyword>
<evidence type="ECO:0000256" key="3">
    <source>
        <dbReference type="ARBA" id="ARBA00022448"/>
    </source>
</evidence>
<evidence type="ECO:0000259" key="10">
    <source>
        <dbReference type="PROSITE" id="PS51012"/>
    </source>
</evidence>
<evidence type="ECO:0000256" key="8">
    <source>
        <dbReference type="ARBA" id="ARBA00023136"/>
    </source>
</evidence>
<evidence type="ECO:0000256" key="5">
    <source>
        <dbReference type="ARBA" id="ARBA00022519"/>
    </source>
</evidence>
<feature type="transmembrane region" description="Helical" evidence="9">
    <location>
        <begin position="126"/>
        <end position="154"/>
    </location>
</feature>
<keyword evidence="8 9" id="KW-0472">Membrane</keyword>
<dbReference type="PANTHER" id="PTHR30413">
    <property type="entry name" value="INNER MEMBRANE TRANSPORT PERMEASE"/>
    <property type="match status" value="1"/>
</dbReference>
<dbReference type="GO" id="GO:0140359">
    <property type="term" value="F:ABC-type transporter activity"/>
    <property type="evidence" value="ECO:0007669"/>
    <property type="project" value="InterPro"/>
</dbReference>
<evidence type="ECO:0000256" key="1">
    <source>
        <dbReference type="ARBA" id="ARBA00004429"/>
    </source>
</evidence>
<feature type="transmembrane region" description="Helical" evidence="9">
    <location>
        <begin position="51"/>
        <end position="72"/>
    </location>
</feature>
<keyword evidence="6 9" id="KW-0812">Transmembrane</keyword>
<dbReference type="PANTHER" id="PTHR30413:SF8">
    <property type="entry name" value="TRANSPORT PERMEASE PROTEIN"/>
    <property type="match status" value="1"/>
</dbReference>
<dbReference type="Proteomes" id="UP000605201">
    <property type="component" value="Unassembled WGS sequence"/>
</dbReference>
<comment type="similarity">
    <text evidence="2 9">Belongs to the ABC-2 integral membrane protein family.</text>
</comment>
<name>A0A8J6TPB9_9BACT</name>
<evidence type="ECO:0000256" key="4">
    <source>
        <dbReference type="ARBA" id="ARBA00022475"/>
    </source>
</evidence>
<evidence type="ECO:0000256" key="6">
    <source>
        <dbReference type="ARBA" id="ARBA00022692"/>
    </source>
</evidence>
<evidence type="ECO:0000313" key="11">
    <source>
        <dbReference type="EMBL" id="MBC8430387.1"/>
    </source>
</evidence>
<feature type="transmembrane region" description="Helical" evidence="9">
    <location>
        <begin position="160"/>
        <end position="183"/>
    </location>
</feature>
<proteinExistence type="inferred from homology"/>
<evidence type="ECO:0000256" key="7">
    <source>
        <dbReference type="ARBA" id="ARBA00022989"/>
    </source>
</evidence>
<evidence type="ECO:0000313" key="12">
    <source>
        <dbReference type="Proteomes" id="UP000605201"/>
    </source>
</evidence>
<dbReference type="EMBL" id="JACNIG010000034">
    <property type="protein sequence ID" value="MBC8430387.1"/>
    <property type="molecule type" value="Genomic_DNA"/>
</dbReference>
<dbReference type="Pfam" id="PF01061">
    <property type="entry name" value="ABC2_membrane"/>
    <property type="match status" value="1"/>
</dbReference>
<organism evidence="11 12">
    <name type="scientific">Candidatus Desulfatibia vada</name>
    <dbReference type="NCBI Taxonomy" id="2841696"/>
    <lineage>
        <taxon>Bacteria</taxon>
        <taxon>Pseudomonadati</taxon>
        <taxon>Thermodesulfobacteriota</taxon>
        <taxon>Desulfobacteria</taxon>
        <taxon>Desulfobacterales</taxon>
        <taxon>Desulfobacterales incertae sedis</taxon>
        <taxon>Candidatus Desulfatibia</taxon>
    </lineage>
</organism>
<protein>
    <recommendedName>
        <fullName evidence="9">Transport permease protein</fullName>
    </recommendedName>
</protein>
<accession>A0A8J6TPB9</accession>
<dbReference type="InterPro" id="IPR000412">
    <property type="entry name" value="ABC_2_transport"/>
</dbReference>
<dbReference type="GO" id="GO:0043190">
    <property type="term" value="C:ATP-binding cassette (ABC) transporter complex"/>
    <property type="evidence" value="ECO:0007669"/>
    <property type="project" value="InterPro"/>
</dbReference>
<feature type="domain" description="ABC transmembrane type-2" evidence="10">
    <location>
        <begin position="53"/>
        <end position="273"/>
    </location>
</feature>
<feature type="transmembrane region" description="Helical" evidence="9">
    <location>
        <begin position="249"/>
        <end position="270"/>
    </location>
</feature>
<dbReference type="GO" id="GO:0015920">
    <property type="term" value="P:lipopolysaccharide transport"/>
    <property type="evidence" value="ECO:0007669"/>
    <property type="project" value="TreeGrafter"/>
</dbReference>